<sequence length="69" mass="8004">MIMAKIEKQVVTNPDLSKRVMSLLSKPFDQALRDCAALKEYINFRSPEALGHRMLRLKHWKKSFESTGI</sequence>
<dbReference type="EMBL" id="CAMXCT030006721">
    <property type="protein sequence ID" value="CAL4806228.1"/>
    <property type="molecule type" value="Genomic_DNA"/>
</dbReference>
<comment type="caution">
    <text evidence="1">The sequence shown here is derived from an EMBL/GenBank/DDBJ whole genome shotgun (WGS) entry which is preliminary data.</text>
</comment>
<evidence type="ECO:0000313" key="3">
    <source>
        <dbReference type="Proteomes" id="UP001152797"/>
    </source>
</evidence>
<dbReference type="Proteomes" id="UP001152797">
    <property type="component" value="Unassembled WGS sequence"/>
</dbReference>
<dbReference type="AlphaFoldDB" id="A0A9P1GPU9"/>
<dbReference type="EMBL" id="CAMXCT010006721">
    <property type="protein sequence ID" value="CAI4018916.1"/>
    <property type="molecule type" value="Genomic_DNA"/>
</dbReference>
<evidence type="ECO:0000313" key="2">
    <source>
        <dbReference type="EMBL" id="CAL1172291.1"/>
    </source>
</evidence>
<reference evidence="1" key="1">
    <citation type="submission" date="2022-10" db="EMBL/GenBank/DDBJ databases">
        <authorList>
            <person name="Chen Y."/>
            <person name="Dougan E. K."/>
            <person name="Chan C."/>
            <person name="Rhodes N."/>
            <person name="Thang M."/>
        </authorList>
    </citation>
    <scope>NUCLEOTIDE SEQUENCE</scope>
</reference>
<name>A0A9P1GPU9_9DINO</name>
<proteinExistence type="predicted"/>
<gene>
    <name evidence="1" type="ORF">C1SCF055_LOCUS43446</name>
</gene>
<organism evidence="1">
    <name type="scientific">Cladocopium goreaui</name>
    <dbReference type="NCBI Taxonomy" id="2562237"/>
    <lineage>
        <taxon>Eukaryota</taxon>
        <taxon>Sar</taxon>
        <taxon>Alveolata</taxon>
        <taxon>Dinophyceae</taxon>
        <taxon>Suessiales</taxon>
        <taxon>Symbiodiniaceae</taxon>
        <taxon>Cladocopium</taxon>
    </lineage>
</organism>
<reference evidence="2" key="2">
    <citation type="submission" date="2024-04" db="EMBL/GenBank/DDBJ databases">
        <authorList>
            <person name="Chen Y."/>
            <person name="Shah S."/>
            <person name="Dougan E. K."/>
            <person name="Thang M."/>
            <person name="Chan C."/>
        </authorList>
    </citation>
    <scope>NUCLEOTIDE SEQUENCE [LARGE SCALE GENOMIC DNA]</scope>
</reference>
<accession>A0A9P1GPU9</accession>
<dbReference type="EMBL" id="CAMXCT020006721">
    <property type="protein sequence ID" value="CAL1172291.1"/>
    <property type="molecule type" value="Genomic_DNA"/>
</dbReference>
<keyword evidence="3" id="KW-1185">Reference proteome</keyword>
<evidence type="ECO:0000313" key="1">
    <source>
        <dbReference type="EMBL" id="CAI4018916.1"/>
    </source>
</evidence>
<protein>
    <submittedName>
        <fullName evidence="1">Uncharacterized protein</fullName>
    </submittedName>
</protein>